<dbReference type="PRINTS" id="PR00344">
    <property type="entry name" value="BCTRLSENSOR"/>
</dbReference>
<dbReference type="PANTHER" id="PTHR43065">
    <property type="entry name" value="SENSOR HISTIDINE KINASE"/>
    <property type="match status" value="1"/>
</dbReference>
<dbReference type="OrthoDB" id="9784397at2"/>
<dbReference type="Proteomes" id="UP000007652">
    <property type="component" value="Unassembled WGS sequence"/>
</dbReference>
<dbReference type="Gene3D" id="3.40.50.2300">
    <property type="match status" value="1"/>
</dbReference>
<dbReference type="EMBL" id="CAKP01000024">
    <property type="protein sequence ID" value="CCJ32653.1"/>
    <property type="molecule type" value="Genomic_DNA"/>
</dbReference>
<dbReference type="SMART" id="SM00388">
    <property type="entry name" value="HisKA"/>
    <property type="match status" value="1"/>
</dbReference>
<evidence type="ECO:0000313" key="14">
    <source>
        <dbReference type="EMBL" id="CCJ32653.1"/>
    </source>
</evidence>
<evidence type="ECO:0000256" key="1">
    <source>
        <dbReference type="ARBA" id="ARBA00000085"/>
    </source>
</evidence>
<dbReference type="InterPro" id="IPR004358">
    <property type="entry name" value="Sig_transdc_His_kin-like_C"/>
</dbReference>
<dbReference type="GO" id="GO:0000155">
    <property type="term" value="F:phosphorelay sensor kinase activity"/>
    <property type="evidence" value="ECO:0007669"/>
    <property type="project" value="InterPro"/>
</dbReference>
<dbReference type="GO" id="GO:0005524">
    <property type="term" value="F:ATP binding"/>
    <property type="evidence" value="ECO:0007669"/>
    <property type="project" value="UniProtKB-KW"/>
</dbReference>
<gene>
    <name evidence="14" type="ORF">CAAU_0569</name>
</gene>
<feature type="domain" description="Response regulatory" evidence="13">
    <location>
        <begin position="622"/>
        <end position="734"/>
    </location>
</feature>
<dbReference type="RefSeq" id="WP_008907932.1">
    <property type="nucleotide sequence ID" value="NZ_CAKP01000024.1"/>
</dbReference>
<dbReference type="SMART" id="SM00387">
    <property type="entry name" value="HATPase_c"/>
    <property type="match status" value="1"/>
</dbReference>
<dbReference type="PROSITE" id="PS50110">
    <property type="entry name" value="RESPONSE_REGULATORY"/>
    <property type="match status" value="1"/>
</dbReference>
<evidence type="ECO:0000313" key="15">
    <source>
        <dbReference type="Proteomes" id="UP000007652"/>
    </source>
</evidence>
<dbReference type="Gene3D" id="1.10.287.130">
    <property type="match status" value="1"/>
</dbReference>
<keyword evidence="4 11" id="KW-0597">Phosphoprotein</keyword>
<dbReference type="SUPFAM" id="SSF47384">
    <property type="entry name" value="Homodimeric domain of signal transducing histidine kinase"/>
    <property type="match status" value="1"/>
</dbReference>
<dbReference type="SUPFAM" id="SSF55874">
    <property type="entry name" value="ATPase domain of HSP90 chaperone/DNA topoisomerase II/histidine kinase"/>
    <property type="match status" value="1"/>
</dbReference>
<sequence>MELDKYFKDGVRYHLISSDDDNVVDIIALYFDWALRNNKKCIFYRHNQNINELEFFLEQCGYNFNFLVEGGRLVIDSAYDYFVDKKVYINTHLLVETIKSALAEGFSGVAIVADRECFFESEYAEDKLYYYEKKLDDIFKSYPVSALSIYNIDKFGVDGFFAITHLNPNFIYKVINEIFVHNKDIVSFSYEETLGIVYTFLKRREKSVRENKIFGFISNLSTEISYKRDEREIIETTLKYICNTNYASFGLVDLSPSLEQVSDIIAYNVPEKMIELYYTQQIKSRIEKYFNKVKYILINTEDVEERFKEILNKYNIFTCAILPIKYNDINFGYLWLASRDVNNTLNENAEFLYKVCETVAKMILQFKNYKKIQDGMLLASKLQALGELTGGVAHEFNNILTPILGYVQVLKDKIDDNELIKYLDMIEESAKDGAKIVKRIQEFSSRRNKVVEYVDIDKAIIHSVEITKPKWAYEAQVEDKKIDVLLDLKSGAFVEGIVTEVREVFVNLISNAVDAMPNGGKIEINSYNEDKYVVIKVKDNGIGMSKEVLSRIFEPFFTTKNERGNGLGLHIVYNIITSMDGTIEVESRENYGSEFTIKLPIREIKVKEKENTLSCSESNSLKILIIDDQVHVANAVNEMLSLLGHDCSVVTDNGEIEHVLKSKSFDAVICDLAMPGITGVEIAKRIKEQYPKTFFILMTGWLGKLKEEDLIYVDEIMQKPFSIEELRKAIEKIQAVR</sequence>
<evidence type="ECO:0000256" key="5">
    <source>
        <dbReference type="ARBA" id="ARBA00022679"/>
    </source>
</evidence>
<evidence type="ECO:0000259" key="12">
    <source>
        <dbReference type="PROSITE" id="PS50109"/>
    </source>
</evidence>
<dbReference type="SMART" id="SM00448">
    <property type="entry name" value="REC"/>
    <property type="match status" value="1"/>
</dbReference>
<dbReference type="InterPro" id="IPR036097">
    <property type="entry name" value="HisK_dim/P_sf"/>
</dbReference>
<dbReference type="InterPro" id="IPR003594">
    <property type="entry name" value="HATPase_dom"/>
</dbReference>
<dbReference type="Pfam" id="PF14417">
    <property type="entry name" value="MEDS"/>
    <property type="match status" value="1"/>
</dbReference>
<dbReference type="InterPro" id="IPR011006">
    <property type="entry name" value="CheY-like_superfamily"/>
</dbReference>
<feature type="domain" description="Histidine kinase" evidence="12">
    <location>
        <begin position="391"/>
        <end position="603"/>
    </location>
</feature>
<dbReference type="CDD" id="cd00156">
    <property type="entry name" value="REC"/>
    <property type="match status" value="1"/>
</dbReference>
<dbReference type="CDD" id="cd00075">
    <property type="entry name" value="HATPase"/>
    <property type="match status" value="1"/>
</dbReference>
<dbReference type="PANTHER" id="PTHR43065:SF46">
    <property type="entry name" value="C4-DICARBOXYLATE TRANSPORT SENSOR PROTEIN DCTB"/>
    <property type="match status" value="1"/>
</dbReference>
<keyword evidence="7" id="KW-0418">Kinase</keyword>
<dbReference type="InterPro" id="IPR005467">
    <property type="entry name" value="His_kinase_dom"/>
</dbReference>
<evidence type="ECO:0000256" key="4">
    <source>
        <dbReference type="ARBA" id="ARBA00022553"/>
    </source>
</evidence>
<dbReference type="EC" id="2.7.13.3" evidence="2"/>
<dbReference type="InterPro" id="IPR003661">
    <property type="entry name" value="HisK_dim/P_dom"/>
</dbReference>
<dbReference type="Pfam" id="PF02518">
    <property type="entry name" value="HATPase_c"/>
    <property type="match status" value="1"/>
</dbReference>
<evidence type="ECO:0000256" key="3">
    <source>
        <dbReference type="ARBA" id="ARBA00018672"/>
    </source>
</evidence>
<comment type="catalytic activity">
    <reaction evidence="1">
        <text>ATP + protein L-histidine = ADP + protein N-phospho-L-histidine.</text>
        <dbReference type="EC" id="2.7.13.3"/>
    </reaction>
</comment>
<dbReference type="PROSITE" id="PS50109">
    <property type="entry name" value="HIS_KIN"/>
    <property type="match status" value="1"/>
</dbReference>
<dbReference type="Pfam" id="PF00512">
    <property type="entry name" value="HisKA"/>
    <property type="match status" value="1"/>
</dbReference>
<dbReference type="InterPro" id="IPR036890">
    <property type="entry name" value="HATPase_C_sf"/>
</dbReference>
<evidence type="ECO:0000256" key="11">
    <source>
        <dbReference type="PROSITE-ProRule" id="PRU00169"/>
    </source>
</evidence>
<reference evidence="14 15" key="1">
    <citation type="journal article" date="2011" name="J. Bacteriol.">
        <title>Draft genome sequence of Caloramator australicus strain RC3T, a thermoanaerobe from the Great Artesian Basin of Australia.</title>
        <authorList>
            <person name="Ogg C.D."/>
            <person name="Patel B.K.C."/>
        </authorList>
    </citation>
    <scope>NUCLEOTIDE SEQUENCE [LARGE SCALE GENOMIC DNA]</scope>
    <source>
        <strain evidence="14 15">RC3</strain>
    </source>
</reference>
<dbReference type="Pfam" id="PF00072">
    <property type="entry name" value="Response_reg"/>
    <property type="match status" value="1"/>
</dbReference>
<evidence type="ECO:0000259" key="13">
    <source>
        <dbReference type="PROSITE" id="PS50110"/>
    </source>
</evidence>
<comment type="caution">
    <text evidence="14">The sequence shown here is derived from an EMBL/GenBank/DDBJ whole genome shotgun (WGS) entry which is preliminary data.</text>
</comment>
<accession>I7KSP8</accession>
<dbReference type="SUPFAM" id="SSF52172">
    <property type="entry name" value="CheY-like"/>
    <property type="match status" value="1"/>
</dbReference>
<dbReference type="eggNOG" id="COG4191">
    <property type="taxonomic scope" value="Bacteria"/>
</dbReference>
<keyword evidence="15" id="KW-1185">Reference proteome</keyword>
<protein>
    <recommendedName>
        <fullName evidence="3">Stage 0 sporulation protein A homolog</fullName>
        <ecNumber evidence="2">2.7.13.3</ecNumber>
    </recommendedName>
</protein>
<evidence type="ECO:0000256" key="2">
    <source>
        <dbReference type="ARBA" id="ARBA00012438"/>
    </source>
</evidence>
<dbReference type="AlphaFoldDB" id="I7KSP8"/>
<dbReference type="InterPro" id="IPR025847">
    <property type="entry name" value="MEDS_domain"/>
</dbReference>
<proteinExistence type="predicted"/>
<keyword evidence="6" id="KW-0547">Nucleotide-binding</keyword>
<keyword evidence="5" id="KW-0808">Transferase</keyword>
<name>I7KSP8_9CLOT</name>
<evidence type="ECO:0000256" key="6">
    <source>
        <dbReference type="ARBA" id="ARBA00022741"/>
    </source>
</evidence>
<keyword evidence="8 14" id="KW-0067">ATP-binding</keyword>
<evidence type="ECO:0000256" key="7">
    <source>
        <dbReference type="ARBA" id="ARBA00022777"/>
    </source>
</evidence>
<organism evidence="14 15">
    <name type="scientific">Caloramator australicus RC3</name>
    <dbReference type="NCBI Taxonomy" id="857293"/>
    <lineage>
        <taxon>Bacteria</taxon>
        <taxon>Bacillati</taxon>
        <taxon>Bacillota</taxon>
        <taxon>Clostridia</taxon>
        <taxon>Eubacteriales</taxon>
        <taxon>Clostridiaceae</taxon>
        <taxon>Caloramator</taxon>
    </lineage>
</organism>
<evidence type="ECO:0000256" key="9">
    <source>
        <dbReference type="ARBA" id="ARBA00023012"/>
    </source>
</evidence>
<dbReference type="CDD" id="cd00082">
    <property type="entry name" value="HisKA"/>
    <property type="match status" value="1"/>
</dbReference>
<dbReference type="InterPro" id="IPR001789">
    <property type="entry name" value="Sig_transdc_resp-reg_receiver"/>
</dbReference>
<comment type="function">
    <text evidence="10">May play the central regulatory role in sporulation. It may be an element of the effector pathway responsible for the activation of sporulation genes in response to nutritional stress. Spo0A may act in concert with spo0H (a sigma factor) to control the expression of some genes that are critical to the sporulation process.</text>
</comment>
<keyword evidence="9" id="KW-0902">Two-component regulatory system</keyword>
<evidence type="ECO:0000256" key="8">
    <source>
        <dbReference type="ARBA" id="ARBA00022840"/>
    </source>
</evidence>
<feature type="modified residue" description="4-aspartylphosphate" evidence="11">
    <location>
        <position position="671"/>
    </location>
</feature>
<evidence type="ECO:0000256" key="10">
    <source>
        <dbReference type="ARBA" id="ARBA00024867"/>
    </source>
</evidence>
<dbReference type="STRING" id="857293.CAAU_0569"/>
<dbReference type="Gene3D" id="3.30.565.10">
    <property type="entry name" value="Histidine kinase-like ATPase, C-terminal domain"/>
    <property type="match status" value="1"/>
</dbReference>